<reference evidence="1 2" key="1">
    <citation type="journal article" date="2017" name="Curr. Biol.">
        <title>The Evolution of Venom by Co-option of Single-Copy Genes.</title>
        <authorList>
            <person name="Martinson E.O."/>
            <person name="Mrinalini"/>
            <person name="Kelkar Y.D."/>
            <person name="Chang C.H."/>
            <person name="Werren J.H."/>
        </authorList>
    </citation>
    <scope>NUCLEOTIDE SEQUENCE [LARGE SCALE GENOMIC DNA]</scope>
    <source>
        <strain evidence="1 2">Alberta</strain>
        <tissue evidence="1">Whole body</tissue>
    </source>
</reference>
<sequence length="85" mass="9709">MSSMEEKKQLSGIKVSAIANKFQLNYITDNYDNKSGFDIEMNDANKTLSHTHTHTQIYKETQTAVIQLPTQMAQQAYGKKLRWVG</sequence>
<comment type="caution">
    <text evidence="1">The sequence shown here is derived from an EMBL/GenBank/DDBJ whole genome shotgun (WGS) entry which is preliminary data.</text>
</comment>
<name>A0A232FGY6_9HYME</name>
<dbReference type="AlphaFoldDB" id="A0A232FGY6"/>
<accession>A0A232FGY6</accession>
<organism evidence="1 2">
    <name type="scientific">Trichomalopsis sarcophagae</name>
    <dbReference type="NCBI Taxonomy" id="543379"/>
    <lineage>
        <taxon>Eukaryota</taxon>
        <taxon>Metazoa</taxon>
        <taxon>Ecdysozoa</taxon>
        <taxon>Arthropoda</taxon>
        <taxon>Hexapoda</taxon>
        <taxon>Insecta</taxon>
        <taxon>Pterygota</taxon>
        <taxon>Neoptera</taxon>
        <taxon>Endopterygota</taxon>
        <taxon>Hymenoptera</taxon>
        <taxon>Apocrita</taxon>
        <taxon>Proctotrupomorpha</taxon>
        <taxon>Chalcidoidea</taxon>
        <taxon>Pteromalidae</taxon>
        <taxon>Pteromalinae</taxon>
        <taxon>Trichomalopsis</taxon>
    </lineage>
</organism>
<gene>
    <name evidence="1" type="ORF">TSAR_009471</name>
</gene>
<protein>
    <submittedName>
        <fullName evidence="1">Uncharacterized protein</fullName>
    </submittedName>
</protein>
<keyword evidence="2" id="KW-1185">Reference proteome</keyword>
<dbReference type="Proteomes" id="UP000215335">
    <property type="component" value="Unassembled WGS sequence"/>
</dbReference>
<proteinExistence type="predicted"/>
<evidence type="ECO:0000313" key="1">
    <source>
        <dbReference type="EMBL" id="OXU30004.1"/>
    </source>
</evidence>
<evidence type="ECO:0000313" key="2">
    <source>
        <dbReference type="Proteomes" id="UP000215335"/>
    </source>
</evidence>
<dbReference type="EMBL" id="NNAY01000210">
    <property type="protein sequence ID" value="OXU30004.1"/>
    <property type="molecule type" value="Genomic_DNA"/>
</dbReference>